<dbReference type="AlphaFoldDB" id="A0A8H8T0B0"/>
<accession>A0A8H8T0B0</accession>
<feature type="compositionally biased region" description="Polar residues" evidence="1">
    <location>
        <begin position="1"/>
        <end position="10"/>
    </location>
</feature>
<feature type="transmembrane region" description="Helical" evidence="2">
    <location>
        <begin position="172"/>
        <end position="197"/>
    </location>
</feature>
<feature type="transmembrane region" description="Helical" evidence="2">
    <location>
        <begin position="105"/>
        <end position="129"/>
    </location>
</feature>
<evidence type="ECO:0000256" key="1">
    <source>
        <dbReference type="SAM" id="MobiDB-lite"/>
    </source>
</evidence>
<gene>
    <name evidence="3" type="ORF">RhiXN_07160</name>
</gene>
<sequence length="579" mass="65466">MSSSPLTTRNYADKTPCSSPSPPDIPHALYQPKKITDSRRKSLHIWLVGVWPLLLHFLLLLGIFLFMRLYVQRRHFNFNERRPWVKLRNGTEVPWVYYSPLQSDITTILSFALAGLRLVTACWVGSLCWRCAFILMREHGLKHRDLRSMVSYGIMLPSIQTAPRSPNYSSFVIIWIILALTLPVQFSAPILTGSITWESSSHPHRRLSDDTVYIPHTEYGRWNRMVAGHERVLLESAVEHAKFRNILTWGRDSDNSTIRRFILQLNELEVGTRIDSVALPYFSVHKIEWLEEDSEEYKDPQYNVDGVICPKLNITGSSFCPLIKGQMALVPTSYLIYHAGRIHNVVSERRLLVYVPYASFRWKGHCTISDYQGRKLATGYLQGERCLKFAWVSYTAGVVNCNNCTISSDRIVQLKINDVPSPSPGSMIGEALRIMPLVTASIFGEKESFDVAPSWPTFDDMVIGTLTRSYAASWAALNEGIASESLESGYSVSPPASLAVVNMLRLYLWAVLQLLVTLSGALFIYVQANSSDPILGDTTLFAFYADTSAVTSDHEWDEATGGMVHRIEPKGEYLRLKVD</sequence>
<keyword evidence="2" id="KW-0812">Transmembrane</keyword>
<evidence type="ECO:0000256" key="2">
    <source>
        <dbReference type="SAM" id="Phobius"/>
    </source>
</evidence>
<reference evidence="3" key="1">
    <citation type="submission" date="2020-05" db="EMBL/GenBank/DDBJ databases">
        <title>Evolutionary and genomic comparisons of hybrid uninucleate and nonhybrid Rhizoctonia fungi.</title>
        <authorList>
            <person name="Li C."/>
            <person name="Chen X."/>
        </authorList>
    </citation>
    <scope>NUCLEOTIDE SEQUENCE</scope>
    <source>
        <strain evidence="3">AG-1 IA</strain>
    </source>
</reference>
<proteinExistence type="predicted"/>
<keyword evidence="2" id="KW-0472">Membrane</keyword>
<dbReference type="EMBL" id="CP059670">
    <property type="protein sequence ID" value="QRW25211.1"/>
    <property type="molecule type" value="Genomic_DNA"/>
</dbReference>
<keyword evidence="2" id="KW-1133">Transmembrane helix</keyword>
<protein>
    <submittedName>
        <fullName evidence="3">Uncharacterized protein</fullName>
    </submittedName>
</protein>
<name>A0A8H8T0B0_9AGAM</name>
<feature type="transmembrane region" description="Helical" evidence="2">
    <location>
        <begin position="43"/>
        <end position="67"/>
    </location>
</feature>
<dbReference type="Proteomes" id="UP000650533">
    <property type="component" value="Chromosome 13"/>
</dbReference>
<feature type="region of interest" description="Disordered" evidence="1">
    <location>
        <begin position="1"/>
        <end position="26"/>
    </location>
</feature>
<dbReference type="KEGG" id="rsx:RhiXN_07160"/>
<dbReference type="GeneID" id="67029439"/>
<dbReference type="RefSeq" id="XP_043185448.1">
    <property type="nucleotide sequence ID" value="XM_043326976.1"/>
</dbReference>
<evidence type="ECO:0000313" key="4">
    <source>
        <dbReference type="Proteomes" id="UP000650533"/>
    </source>
</evidence>
<evidence type="ECO:0000313" key="3">
    <source>
        <dbReference type="EMBL" id="QRW25211.1"/>
    </source>
</evidence>
<organism evidence="3 4">
    <name type="scientific">Rhizoctonia solani</name>
    <dbReference type="NCBI Taxonomy" id="456999"/>
    <lineage>
        <taxon>Eukaryota</taxon>
        <taxon>Fungi</taxon>
        <taxon>Dikarya</taxon>
        <taxon>Basidiomycota</taxon>
        <taxon>Agaricomycotina</taxon>
        <taxon>Agaricomycetes</taxon>
        <taxon>Cantharellales</taxon>
        <taxon>Ceratobasidiaceae</taxon>
        <taxon>Rhizoctonia</taxon>
    </lineage>
</organism>